<keyword evidence="2" id="KW-1185">Reference proteome</keyword>
<sequence length="93" mass="10294">MWEAGIDTTAPGIYPATQIEDSLMTVLFEPASHLSAPNPMMADHNGVHVLWEFAQKGRTHPAHRRENAALKMIDIGFPVLAHIEQSEMCLSLT</sequence>
<protein>
    <submittedName>
        <fullName evidence="1">Uncharacterized protein</fullName>
    </submittedName>
</protein>
<dbReference type="HOGENOM" id="CLU_2398113_0_0_6"/>
<dbReference type="KEGG" id="spiu:SPICUR_00645"/>
<evidence type="ECO:0000313" key="1">
    <source>
        <dbReference type="EMBL" id="AGY91154.1"/>
    </source>
</evidence>
<organism evidence="1 2">
    <name type="scientific">Spiribacter curvatus</name>
    <dbReference type="NCBI Taxonomy" id="1335757"/>
    <lineage>
        <taxon>Bacteria</taxon>
        <taxon>Pseudomonadati</taxon>
        <taxon>Pseudomonadota</taxon>
        <taxon>Gammaproteobacteria</taxon>
        <taxon>Chromatiales</taxon>
        <taxon>Ectothiorhodospiraceae</taxon>
        <taxon>Spiribacter</taxon>
    </lineage>
</organism>
<accession>U5T0X9</accession>
<dbReference type="AlphaFoldDB" id="U5T0X9"/>
<gene>
    <name evidence="1" type="ORF">SPICUR_00645</name>
</gene>
<evidence type="ECO:0000313" key="2">
    <source>
        <dbReference type="Proteomes" id="UP000017640"/>
    </source>
</evidence>
<reference evidence="1 2" key="1">
    <citation type="journal article" date="2013" name="BMC Genomics">
        <title>Genomes of "Spiribacter", a streamlined, successful halophilic bacterium.</title>
        <authorList>
            <person name="Lopez-Perez M."/>
            <person name="Ghai R."/>
            <person name="Leon M.J."/>
            <person name="Rodriguez-Olmos A."/>
            <person name="Copa-Patino J.L."/>
            <person name="Soliveri J."/>
            <person name="Sanchez-Porro C."/>
            <person name="Ventosa A."/>
            <person name="Rodriguez-Valera F."/>
        </authorList>
    </citation>
    <scope>NUCLEOTIDE SEQUENCE [LARGE SCALE GENOMIC DNA]</scope>
    <source>
        <strain evidence="1 2">UAH-SP71</strain>
    </source>
</reference>
<dbReference type="EMBL" id="CP005990">
    <property type="protein sequence ID" value="AGY91154.1"/>
    <property type="molecule type" value="Genomic_DNA"/>
</dbReference>
<name>U5T0X9_9GAMM</name>
<proteinExistence type="predicted"/>
<dbReference type="Proteomes" id="UP000017640">
    <property type="component" value="Chromosome"/>
</dbReference>